<evidence type="ECO:0000313" key="2">
    <source>
        <dbReference type="Proteomes" id="UP000829398"/>
    </source>
</evidence>
<name>A0ACB8LVZ2_CITSI</name>
<reference evidence="2" key="1">
    <citation type="journal article" date="2023" name="Hortic. Res.">
        <title>A chromosome-level phased genome enabling allele-level studies in sweet orange: a case study on citrus Huanglongbing tolerance.</title>
        <authorList>
            <person name="Wu B."/>
            <person name="Yu Q."/>
            <person name="Deng Z."/>
            <person name="Duan Y."/>
            <person name="Luo F."/>
            <person name="Gmitter F. Jr."/>
        </authorList>
    </citation>
    <scope>NUCLEOTIDE SEQUENCE [LARGE SCALE GENOMIC DNA]</scope>
    <source>
        <strain evidence="2">cv. Valencia</strain>
    </source>
</reference>
<organism evidence="1 2">
    <name type="scientific">Citrus sinensis</name>
    <name type="common">Sweet orange</name>
    <name type="synonym">Citrus aurantium var. sinensis</name>
    <dbReference type="NCBI Taxonomy" id="2711"/>
    <lineage>
        <taxon>Eukaryota</taxon>
        <taxon>Viridiplantae</taxon>
        <taxon>Streptophyta</taxon>
        <taxon>Embryophyta</taxon>
        <taxon>Tracheophyta</taxon>
        <taxon>Spermatophyta</taxon>
        <taxon>Magnoliopsida</taxon>
        <taxon>eudicotyledons</taxon>
        <taxon>Gunneridae</taxon>
        <taxon>Pentapetalae</taxon>
        <taxon>rosids</taxon>
        <taxon>malvids</taxon>
        <taxon>Sapindales</taxon>
        <taxon>Rutaceae</taxon>
        <taxon>Aurantioideae</taxon>
        <taxon>Citrus</taxon>
    </lineage>
</organism>
<keyword evidence="2" id="KW-1185">Reference proteome</keyword>
<gene>
    <name evidence="1" type="ORF">KPL71_006996</name>
</gene>
<accession>A0ACB8LVZ2</accession>
<evidence type="ECO:0000313" key="1">
    <source>
        <dbReference type="EMBL" id="KAH9777365.1"/>
    </source>
</evidence>
<dbReference type="Proteomes" id="UP000829398">
    <property type="component" value="Chromosome 3"/>
</dbReference>
<proteinExistence type="predicted"/>
<dbReference type="EMBL" id="CM039172">
    <property type="protein sequence ID" value="KAH9777365.1"/>
    <property type="molecule type" value="Genomic_DNA"/>
</dbReference>
<protein>
    <submittedName>
        <fullName evidence="1">Transaldolase</fullName>
    </submittedName>
</protein>
<sequence>MSISLRCPPSQALSSFSFQGRNSRLMSTASDVHFNFRSSFPHIRASSSSSSSSSSSLDAGLSTELDAVSSFSEIVPDTVVFDDFERFPPTAATVSSSLLLGICSLPDTIFRNAVDMALADSSCCKLENSELRLSCFFNKALVNVGGDLAKMVPGRVSTEVDARLAYDTHGIIRKVHDLLKLYSEIDVPPERLLFKIPSTWQGIEASRLLESEGIQTHLTFVYSFAQAAAAAQAGASVIQIFVGRLRDWARNHSGDPEIDDALKRGEDPALSLVSKAYNYIHKYGHKSKLMAAAVRNKQDLFSLLGVDYIIAPLKVLQSLKESAISPDEKYSFVRRLSPQSAAMYNFTEEELTKWDQLSLASAMGPASVELLAAGLDGYVNQARRVEDLFEKMWPPPNV</sequence>
<comment type="caution">
    <text evidence="1">The sequence shown here is derived from an EMBL/GenBank/DDBJ whole genome shotgun (WGS) entry which is preliminary data.</text>
</comment>